<evidence type="ECO:0000313" key="4">
    <source>
        <dbReference type="EMBL" id="USW47046.1"/>
    </source>
</evidence>
<evidence type="ECO:0000313" key="5">
    <source>
        <dbReference type="Proteomes" id="UP001056384"/>
    </source>
</evidence>
<proteinExistence type="predicted"/>
<keyword evidence="5" id="KW-1185">Reference proteome</keyword>
<dbReference type="AlphaFoldDB" id="A0A9Q9AJG7"/>
<keyword evidence="2" id="KW-1133">Transmembrane helix</keyword>
<feature type="signal peptide" evidence="3">
    <location>
        <begin position="1"/>
        <end position="16"/>
    </location>
</feature>
<dbReference type="EMBL" id="CP099418">
    <property type="protein sequence ID" value="USW47046.1"/>
    <property type="molecule type" value="Genomic_DNA"/>
</dbReference>
<organism evidence="4 5">
    <name type="scientific">Septoria linicola</name>
    <dbReference type="NCBI Taxonomy" id="215465"/>
    <lineage>
        <taxon>Eukaryota</taxon>
        <taxon>Fungi</taxon>
        <taxon>Dikarya</taxon>
        <taxon>Ascomycota</taxon>
        <taxon>Pezizomycotina</taxon>
        <taxon>Dothideomycetes</taxon>
        <taxon>Dothideomycetidae</taxon>
        <taxon>Mycosphaerellales</taxon>
        <taxon>Mycosphaerellaceae</taxon>
        <taxon>Septoria</taxon>
    </lineage>
</organism>
<evidence type="ECO:0008006" key="6">
    <source>
        <dbReference type="Google" id="ProtNLM"/>
    </source>
</evidence>
<feature type="transmembrane region" description="Helical" evidence="2">
    <location>
        <begin position="385"/>
        <end position="408"/>
    </location>
</feature>
<keyword evidence="2" id="KW-0812">Transmembrane</keyword>
<name>A0A9Q9AJG7_9PEZI</name>
<feature type="compositionally biased region" description="Polar residues" evidence="1">
    <location>
        <begin position="476"/>
        <end position="495"/>
    </location>
</feature>
<protein>
    <recommendedName>
        <fullName evidence="6">Mid2 domain-containing protein</fullName>
    </recommendedName>
</protein>
<feature type="compositionally biased region" description="Basic and acidic residues" evidence="1">
    <location>
        <begin position="453"/>
        <end position="471"/>
    </location>
</feature>
<gene>
    <name evidence="4" type="ORF">Slin15195_G003650</name>
</gene>
<dbReference type="OrthoDB" id="3910578at2759"/>
<dbReference type="Proteomes" id="UP001056384">
    <property type="component" value="Chromosome 1"/>
</dbReference>
<feature type="chain" id="PRO_5040449422" description="Mid2 domain-containing protein" evidence="3">
    <location>
        <begin position="17"/>
        <end position="557"/>
    </location>
</feature>
<evidence type="ECO:0000256" key="1">
    <source>
        <dbReference type="SAM" id="MobiDB-lite"/>
    </source>
</evidence>
<reference evidence="4" key="1">
    <citation type="submission" date="2022-06" db="EMBL/GenBank/DDBJ databases">
        <title>Complete genome sequences of two strains of the flax pathogen Septoria linicola.</title>
        <authorList>
            <person name="Lapalu N."/>
            <person name="Simon A."/>
            <person name="Demenou B."/>
            <person name="Paumier D."/>
            <person name="Guillot M.-P."/>
            <person name="Gout L."/>
            <person name="Valade R."/>
        </authorList>
    </citation>
    <scope>NUCLEOTIDE SEQUENCE</scope>
    <source>
        <strain evidence="4">SE15195</strain>
    </source>
</reference>
<feature type="compositionally biased region" description="Polar residues" evidence="1">
    <location>
        <begin position="417"/>
        <end position="450"/>
    </location>
</feature>
<evidence type="ECO:0000256" key="2">
    <source>
        <dbReference type="SAM" id="Phobius"/>
    </source>
</evidence>
<keyword evidence="2" id="KW-0472">Membrane</keyword>
<feature type="region of interest" description="Disordered" evidence="1">
    <location>
        <begin position="414"/>
        <end position="505"/>
    </location>
</feature>
<accession>A0A9Q9AJG7</accession>
<evidence type="ECO:0000256" key="3">
    <source>
        <dbReference type="SAM" id="SignalP"/>
    </source>
</evidence>
<sequence>MRFLLAGLGLPAIIAAQTPDRPVSIISVFDSAFHRVEDAEATAALAATTVTLTINDPPVQTTKATVLVAPERNTITSWRIVTVDDDATTWTTSATVAADDDATTMTTWATVTADDDLTSIASSLPTKGLIPIPLGAQITSTRVGFTSTGFSTSTQSPSLLPSGVGVTTAPGATTTTMTTLLTRLGQTVTLPPQPMGFRPEWPEADKKWRLAADAPCKRGGKVDGNKSKCRLQRCMWEHTKPLNVTNSWPVVEFPITWTNATTASGNSSAAIGFGLRSGDYRTFWVQEFIALSGVPHWGTTKEGLYYPYRTLISSVMAPPTTVLNKKATTIFPETGVIRTTIERVIPTPLIQGYEPAPRCSTLEECSNMCAAAEGKLAKHRRKMQLGLILGLTGGLVILGLLCCCLCCCRRRRRKNPQEPSGVTPRASSTMRTSTDPATGAQVVTYTSVGGQEQRGDTMGRQAEEGRSRVHFPEQGPDSTTTTAGQAVPSSGQTTEKVVEGPNTGPQKVVTVPAEGAQHVETIPAHDGADNWPAGSQRFDFGSIRGRKKMRADIRNLF</sequence>
<keyword evidence="3" id="KW-0732">Signal</keyword>